<keyword evidence="4" id="KW-1185">Reference proteome</keyword>
<dbReference type="AlphaFoldDB" id="A0A366HG66"/>
<accession>A0A366HG66</accession>
<evidence type="ECO:0000259" key="2">
    <source>
        <dbReference type="Pfam" id="PF03781"/>
    </source>
</evidence>
<dbReference type="PANTHER" id="PTHR23150">
    <property type="entry name" value="SULFATASE MODIFYING FACTOR 1, 2"/>
    <property type="match status" value="1"/>
</dbReference>
<evidence type="ECO:0000313" key="4">
    <source>
        <dbReference type="Proteomes" id="UP000253426"/>
    </source>
</evidence>
<dbReference type="Gene3D" id="3.90.1580.10">
    <property type="entry name" value="paralog of FGE (formylglycine-generating enzyme)"/>
    <property type="match status" value="2"/>
</dbReference>
<dbReference type="InterPro" id="IPR051043">
    <property type="entry name" value="Sulfatase_Mod_Factor_Kinase"/>
</dbReference>
<dbReference type="InterPro" id="IPR016187">
    <property type="entry name" value="CTDL_fold"/>
</dbReference>
<evidence type="ECO:0000313" key="3">
    <source>
        <dbReference type="EMBL" id="RBP41201.1"/>
    </source>
</evidence>
<dbReference type="EMBL" id="QNRR01000007">
    <property type="protein sequence ID" value="RBP41201.1"/>
    <property type="molecule type" value="Genomic_DNA"/>
</dbReference>
<dbReference type="InterPro" id="IPR042095">
    <property type="entry name" value="SUMF_sf"/>
</dbReference>
<dbReference type="InterPro" id="IPR005532">
    <property type="entry name" value="SUMF_dom"/>
</dbReference>
<feature type="domain" description="Sulfatase-modifying factor enzyme-like" evidence="2">
    <location>
        <begin position="380"/>
        <end position="559"/>
    </location>
</feature>
<feature type="domain" description="Sulfatase-modifying factor enzyme-like" evidence="2">
    <location>
        <begin position="19"/>
        <end position="261"/>
    </location>
</feature>
<organism evidence="3 4">
    <name type="scientific">Roseimicrobium gellanilyticum</name>
    <dbReference type="NCBI Taxonomy" id="748857"/>
    <lineage>
        <taxon>Bacteria</taxon>
        <taxon>Pseudomonadati</taxon>
        <taxon>Verrucomicrobiota</taxon>
        <taxon>Verrucomicrobiia</taxon>
        <taxon>Verrucomicrobiales</taxon>
        <taxon>Verrucomicrobiaceae</taxon>
        <taxon>Roseimicrobium</taxon>
    </lineage>
</organism>
<reference evidence="3 4" key="1">
    <citation type="submission" date="2018-06" db="EMBL/GenBank/DDBJ databases">
        <title>Genomic Encyclopedia of Type Strains, Phase IV (KMG-IV): sequencing the most valuable type-strain genomes for metagenomic binning, comparative biology and taxonomic classification.</title>
        <authorList>
            <person name="Goeker M."/>
        </authorList>
    </citation>
    <scope>NUCLEOTIDE SEQUENCE [LARGE SCALE GENOMIC DNA]</scope>
    <source>
        <strain evidence="3 4">DSM 25532</strain>
    </source>
</reference>
<dbReference type="PANTHER" id="PTHR23150:SF19">
    <property type="entry name" value="FORMYLGLYCINE-GENERATING ENZYME"/>
    <property type="match status" value="1"/>
</dbReference>
<evidence type="ECO:0000256" key="1">
    <source>
        <dbReference type="SAM" id="MobiDB-lite"/>
    </source>
</evidence>
<feature type="compositionally biased region" description="Polar residues" evidence="1">
    <location>
        <begin position="31"/>
        <end position="42"/>
    </location>
</feature>
<dbReference type="GO" id="GO:0120147">
    <property type="term" value="F:formylglycine-generating oxidase activity"/>
    <property type="evidence" value="ECO:0007669"/>
    <property type="project" value="TreeGrafter"/>
</dbReference>
<sequence>MMPVAFVSVQVLTPGQELTPDGKFTPGPASAQGQPTKKNSQGMPLFEIPGTPVYIAAWETRVADFKAFVNDSGYSWSGTPFFPQTEDHPVVNVSLRDAMAFCAWLTQREQASGALTKLQVYRLPSQREWDAAVGLQVGRSAHPTPEQRERDLEAFPWGMEWPPPQGAGNFNSMEISGKDDGYTFTSPVGSFAASPEGLADLAGNVWEWTWDQPPGGETSLQTFGVLRGGSWMYFRKECLLSAYQYKVPGDTRAPSIGFRYVLEDKPRSAMFLAEMERSKADIARERRAELMDGPKVTQEEVEKMRQQMERRGSGLVVSANEAEVKAPLPDVATLKLASAGQPYTNPLGMAFRPLEVGSRVLIGEHEVRVQDYEAAGKAWKNRPTFAITPIHPIVNVSWDEANQFCEWLTGKDREAKLIPEGARYRLPTDLEWSRAAGLEVDPGGTPAERHLANKADYPWGRESVPPKLSANLDTARMSGYQDIHTYTAPVGSFSPNSLHLYDLAGNVSEWCSDDWPGAAGEKVIRGSSWLSFSLDTLLTSARQHLPANATKANVGFRLVLELP</sequence>
<dbReference type="Pfam" id="PF03781">
    <property type="entry name" value="FGE-sulfatase"/>
    <property type="match status" value="2"/>
</dbReference>
<comment type="caution">
    <text evidence="3">The sequence shown here is derived from an EMBL/GenBank/DDBJ whole genome shotgun (WGS) entry which is preliminary data.</text>
</comment>
<feature type="region of interest" description="Disordered" evidence="1">
    <location>
        <begin position="17"/>
        <end position="42"/>
    </location>
</feature>
<proteinExistence type="predicted"/>
<name>A0A366HG66_9BACT</name>
<dbReference type="SUPFAM" id="SSF56436">
    <property type="entry name" value="C-type lectin-like"/>
    <property type="match status" value="2"/>
</dbReference>
<protein>
    <submittedName>
        <fullName evidence="3">Formylglycine-generating enzyme required for sulfatase activity</fullName>
    </submittedName>
</protein>
<dbReference type="Proteomes" id="UP000253426">
    <property type="component" value="Unassembled WGS sequence"/>
</dbReference>
<gene>
    <name evidence="3" type="ORF">DES53_10730</name>
</gene>